<proteinExistence type="inferred from homology"/>
<dbReference type="InterPro" id="IPR012675">
    <property type="entry name" value="Beta-grasp_dom_sf"/>
</dbReference>
<organism evidence="11 12">
    <name type="scientific">Hwanghaeella grinnelliae</name>
    <dbReference type="NCBI Taxonomy" id="2500179"/>
    <lineage>
        <taxon>Bacteria</taxon>
        <taxon>Pseudomonadati</taxon>
        <taxon>Pseudomonadota</taxon>
        <taxon>Alphaproteobacteria</taxon>
        <taxon>Rhodospirillales</taxon>
        <taxon>Rhodospirillaceae</taxon>
        <taxon>Hwanghaeella</taxon>
    </lineage>
</organism>
<evidence type="ECO:0000313" key="12">
    <source>
        <dbReference type="Proteomes" id="UP000287447"/>
    </source>
</evidence>
<evidence type="ECO:0000256" key="4">
    <source>
        <dbReference type="ARBA" id="ARBA00032407"/>
    </source>
</evidence>
<keyword evidence="12" id="KW-1185">Reference proteome</keyword>
<dbReference type="SMART" id="SM00954">
    <property type="entry name" value="RelA_SpoT"/>
    <property type="match status" value="1"/>
</dbReference>
<feature type="region of interest" description="Disordered" evidence="7">
    <location>
        <begin position="551"/>
        <end position="571"/>
    </location>
</feature>
<dbReference type="CDD" id="cd01668">
    <property type="entry name" value="TGS_RSH"/>
    <property type="match status" value="1"/>
</dbReference>
<dbReference type="InterPro" id="IPR002912">
    <property type="entry name" value="ACT_dom"/>
</dbReference>
<dbReference type="InterPro" id="IPR006674">
    <property type="entry name" value="HD_domain"/>
</dbReference>
<evidence type="ECO:0000313" key="11">
    <source>
        <dbReference type="EMBL" id="RVU39529.1"/>
    </source>
</evidence>
<dbReference type="AlphaFoldDB" id="A0A3S2W842"/>
<protein>
    <recommendedName>
        <fullName evidence="2">GTP pyrophosphokinase rsh</fullName>
        <ecNumber evidence="1">2.7.6.5</ecNumber>
    </recommendedName>
    <alternativeName>
        <fullName evidence="4">(p)ppGpp synthase</fullName>
    </alternativeName>
    <alternativeName>
        <fullName evidence="3">ATP:GTP 3'-pyrophosphotransferase</fullName>
    </alternativeName>
</protein>
<dbReference type="Pfam" id="PF19296">
    <property type="entry name" value="RelA_AH_RIS"/>
    <property type="match status" value="1"/>
</dbReference>
<dbReference type="GO" id="GO:0042594">
    <property type="term" value="P:response to starvation"/>
    <property type="evidence" value="ECO:0007669"/>
    <property type="project" value="TreeGrafter"/>
</dbReference>
<dbReference type="RefSeq" id="WP_127764900.1">
    <property type="nucleotide sequence ID" value="NZ_SADE01000001.1"/>
</dbReference>
<evidence type="ECO:0000256" key="2">
    <source>
        <dbReference type="ARBA" id="ARBA00014315"/>
    </source>
</evidence>
<dbReference type="GO" id="GO:0015969">
    <property type="term" value="P:guanosine tetraphosphate metabolic process"/>
    <property type="evidence" value="ECO:0007669"/>
    <property type="project" value="InterPro"/>
</dbReference>
<comment type="catalytic activity">
    <reaction evidence="5">
        <text>GTP + ATP = guanosine 3'-diphosphate 5'-triphosphate + AMP</text>
        <dbReference type="Rhea" id="RHEA:22088"/>
        <dbReference type="ChEBI" id="CHEBI:30616"/>
        <dbReference type="ChEBI" id="CHEBI:37565"/>
        <dbReference type="ChEBI" id="CHEBI:142410"/>
        <dbReference type="ChEBI" id="CHEBI:456215"/>
        <dbReference type="EC" id="2.7.6.5"/>
    </reaction>
</comment>
<dbReference type="GO" id="GO:0008728">
    <property type="term" value="F:GTP diphosphokinase activity"/>
    <property type="evidence" value="ECO:0007669"/>
    <property type="project" value="UniProtKB-EC"/>
</dbReference>
<dbReference type="InterPro" id="IPR004811">
    <property type="entry name" value="RelA/Spo_fam"/>
</dbReference>
<dbReference type="FunFam" id="3.30.460.10:FF:000001">
    <property type="entry name" value="GTP pyrophosphokinase RelA"/>
    <property type="match status" value="1"/>
</dbReference>
<evidence type="ECO:0000259" key="9">
    <source>
        <dbReference type="PROSITE" id="PS51831"/>
    </source>
</evidence>
<sequence>MLRQYELVERVKHYDPGADEGLLNRAYVFAMKAHGTQTRASGDPYFSHPVEVAGLLSEKRLDASSIVTGLLHDTVEDTDATLEIIQDTFGPEVAGLVDGVTKLTQLELQSSRTKQAENFRKLVLAMSQDIRVLVVKLADRLHNMRTLHFISKEEKRRRIALETMEIYVPLTERIGIRDWKDELEDLAFAELNPDARSSIVNRLHYLHEESGDTIGKVVAELQTLLEANEIEATVLGREKSPFSIWRKMQRQNIGFEQLSDIVAFRVIVENLGDCYRALGCIHGRYTVTPGRFKDYISLPKPNGYQSLHTGVIGPENTRIEVQIRTQEMHDVAELGVAAHWRYKANGSEAPAREGRQYRWMRDMLDILSNASGPDDFLENTKMEMFADQVFVFTPKGDLHAMPRGSTPVDFAYAVHTDVGNRTVGAKINGRIKPLRTELRNGDQVEIITSKAQTPSPAWEAFIVTGKARSAIRRFVRSKQRDQYFGLGREVLDSTFRQGDYDLTEKALRGVTAKFKVDTVDDLYVAVGEGRITGRDVLYAVYPGAKAEQAQELEQKKQQIPPTQKAKDPHRHSVPVKGLIKGMAIHYARCCHPLPGDRIVGIVTTGRGVTIHTINCSTLEDFADSPDRWLDVSWDTDAEEPQGFMGRVHAVIANEPGSLGTISSVIGRSGGNIFNLKFTNRGEDFYEMLLDIEVTGVRQLSNIMAALRATPVVNSVDRAFS</sequence>
<dbReference type="PROSITE" id="PS51831">
    <property type="entry name" value="HD"/>
    <property type="match status" value="1"/>
</dbReference>
<dbReference type="CDD" id="cd00077">
    <property type="entry name" value="HDc"/>
    <property type="match status" value="1"/>
</dbReference>
<dbReference type="SUPFAM" id="SSF55021">
    <property type="entry name" value="ACT-like"/>
    <property type="match status" value="1"/>
</dbReference>
<dbReference type="PROSITE" id="PS51671">
    <property type="entry name" value="ACT"/>
    <property type="match status" value="1"/>
</dbReference>
<dbReference type="PROSITE" id="PS51880">
    <property type="entry name" value="TGS"/>
    <property type="match status" value="1"/>
</dbReference>
<dbReference type="CDD" id="cd05399">
    <property type="entry name" value="NT_Rel-Spo_like"/>
    <property type="match status" value="1"/>
</dbReference>
<evidence type="ECO:0000259" key="8">
    <source>
        <dbReference type="PROSITE" id="PS51671"/>
    </source>
</evidence>
<dbReference type="Gene3D" id="1.10.3210.10">
    <property type="entry name" value="Hypothetical protein af1432"/>
    <property type="match status" value="1"/>
</dbReference>
<reference evidence="12" key="1">
    <citation type="submission" date="2019-01" db="EMBL/GenBank/DDBJ databases">
        <title>Gri0909 isolated from a small marine red alga.</title>
        <authorList>
            <person name="Kim J."/>
            <person name="Jeong S.E."/>
            <person name="Jeon C.O."/>
        </authorList>
    </citation>
    <scope>NUCLEOTIDE SEQUENCE [LARGE SCALE GENOMIC DNA]</scope>
    <source>
        <strain evidence="12">Gri0909</strain>
    </source>
</reference>
<dbReference type="SUPFAM" id="SSF81301">
    <property type="entry name" value="Nucleotidyltransferase"/>
    <property type="match status" value="1"/>
</dbReference>
<dbReference type="FunFam" id="1.10.3210.10:FF:000001">
    <property type="entry name" value="GTP pyrophosphokinase RelA"/>
    <property type="match status" value="1"/>
</dbReference>
<evidence type="ECO:0000256" key="7">
    <source>
        <dbReference type="SAM" id="MobiDB-lite"/>
    </source>
</evidence>
<dbReference type="CDD" id="cd04876">
    <property type="entry name" value="ACT_RelA-SpoT"/>
    <property type="match status" value="1"/>
</dbReference>
<dbReference type="InterPro" id="IPR012676">
    <property type="entry name" value="TGS-like"/>
</dbReference>
<dbReference type="FunFam" id="3.10.20.30:FF:000002">
    <property type="entry name" value="GTP pyrophosphokinase (RelA/SpoT)"/>
    <property type="match status" value="1"/>
</dbReference>
<dbReference type="InterPro" id="IPR043519">
    <property type="entry name" value="NT_sf"/>
</dbReference>
<dbReference type="InterPro" id="IPR045600">
    <property type="entry name" value="RelA/SpoT_AH_RIS"/>
</dbReference>
<dbReference type="SUPFAM" id="SSF109604">
    <property type="entry name" value="HD-domain/PDEase-like"/>
    <property type="match status" value="1"/>
</dbReference>
<dbReference type="Gene3D" id="3.30.460.10">
    <property type="entry name" value="Beta Polymerase, domain 2"/>
    <property type="match status" value="1"/>
</dbReference>
<evidence type="ECO:0000256" key="1">
    <source>
        <dbReference type="ARBA" id="ARBA00013251"/>
    </source>
</evidence>
<comment type="similarity">
    <text evidence="6">Belongs to the relA/spoT family.</text>
</comment>
<accession>A0A3S2W842</accession>
<evidence type="ECO:0000256" key="6">
    <source>
        <dbReference type="RuleBase" id="RU003847"/>
    </source>
</evidence>
<dbReference type="NCBIfam" id="TIGR00691">
    <property type="entry name" value="spoT_relA"/>
    <property type="match status" value="1"/>
</dbReference>
<dbReference type="SUPFAM" id="SSF81271">
    <property type="entry name" value="TGS-like"/>
    <property type="match status" value="1"/>
</dbReference>
<evidence type="ECO:0000256" key="3">
    <source>
        <dbReference type="ARBA" id="ARBA00029754"/>
    </source>
</evidence>
<dbReference type="Pfam" id="PF13291">
    <property type="entry name" value="ACT_4"/>
    <property type="match status" value="1"/>
</dbReference>
<dbReference type="InterPro" id="IPR045865">
    <property type="entry name" value="ACT-like_dom_sf"/>
</dbReference>
<feature type="domain" description="ACT" evidence="8">
    <location>
        <begin position="646"/>
        <end position="720"/>
    </location>
</feature>
<feature type="domain" description="TGS" evidence="10">
    <location>
        <begin position="387"/>
        <end position="448"/>
    </location>
</feature>
<dbReference type="InterPro" id="IPR004095">
    <property type="entry name" value="TGS"/>
</dbReference>
<dbReference type="InterPro" id="IPR033655">
    <property type="entry name" value="TGS_RelA/SpoT"/>
</dbReference>
<gene>
    <name evidence="11" type="ORF">EOI86_09955</name>
</gene>
<feature type="domain" description="HD" evidence="9">
    <location>
        <begin position="45"/>
        <end position="144"/>
    </location>
</feature>
<dbReference type="Gene3D" id="3.30.70.260">
    <property type="match status" value="1"/>
</dbReference>
<dbReference type="Pfam" id="PF02824">
    <property type="entry name" value="TGS"/>
    <property type="match status" value="1"/>
</dbReference>
<dbReference type="InterPro" id="IPR007685">
    <property type="entry name" value="RelA_SpoT"/>
</dbReference>
<dbReference type="Pfam" id="PF13328">
    <property type="entry name" value="HD_4"/>
    <property type="match status" value="1"/>
</dbReference>
<comment type="function">
    <text evidence="6">In eubacteria ppGpp (guanosine 3'-diphosphate 5'-diphosphate) is a mediator of the stringent response that coordinates a variety of cellular activities in response to changes in nutritional abundance.</text>
</comment>
<name>A0A3S2W842_9PROT</name>
<dbReference type="SMART" id="SM00471">
    <property type="entry name" value="HDc"/>
    <property type="match status" value="1"/>
</dbReference>
<comment type="caution">
    <text evidence="11">The sequence shown here is derived from an EMBL/GenBank/DDBJ whole genome shotgun (WGS) entry which is preliminary data.</text>
</comment>
<dbReference type="GO" id="GO:0005886">
    <property type="term" value="C:plasma membrane"/>
    <property type="evidence" value="ECO:0007669"/>
    <property type="project" value="TreeGrafter"/>
</dbReference>
<dbReference type="GO" id="GO:0015949">
    <property type="term" value="P:nucleobase-containing small molecule interconversion"/>
    <property type="evidence" value="ECO:0007669"/>
    <property type="project" value="UniProtKB-ARBA"/>
</dbReference>
<dbReference type="OrthoDB" id="9805041at2"/>
<dbReference type="InterPro" id="IPR003607">
    <property type="entry name" value="HD/PDEase_dom"/>
</dbReference>
<dbReference type="Proteomes" id="UP000287447">
    <property type="component" value="Unassembled WGS sequence"/>
</dbReference>
<dbReference type="Gene3D" id="3.10.20.30">
    <property type="match status" value="1"/>
</dbReference>
<dbReference type="GO" id="GO:0008893">
    <property type="term" value="F:guanosine-3',5'-bis(diphosphate) 3'-diphosphatase activity"/>
    <property type="evidence" value="ECO:0007669"/>
    <property type="project" value="TreeGrafter"/>
</dbReference>
<evidence type="ECO:0000256" key="5">
    <source>
        <dbReference type="ARBA" id="ARBA00048244"/>
    </source>
</evidence>
<dbReference type="PANTHER" id="PTHR21262:SF36">
    <property type="entry name" value="BIFUNCTIONAL (P)PPGPP SYNTHASE_HYDROLASE SPOT"/>
    <property type="match status" value="1"/>
</dbReference>
<dbReference type="EC" id="2.7.6.5" evidence="1"/>
<dbReference type="PANTHER" id="PTHR21262">
    <property type="entry name" value="GUANOSINE-3',5'-BIS DIPHOSPHATE 3'-PYROPHOSPHOHYDROLASE"/>
    <property type="match status" value="1"/>
</dbReference>
<dbReference type="Pfam" id="PF04607">
    <property type="entry name" value="RelA_SpoT"/>
    <property type="match status" value="1"/>
</dbReference>
<keyword evidence="11" id="KW-0378">Hydrolase</keyword>
<evidence type="ECO:0000259" key="10">
    <source>
        <dbReference type="PROSITE" id="PS51880"/>
    </source>
</evidence>
<dbReference type="EMBL" id="SADE01000001">
    <property type="protein sequence ID" value="RVU39529.1"/>
    <property type="molecule type" value="Genomic_DNA"/>
</dbReference>